<reference evidence="3" key="1">
    <citation type="submission" date="2022-04" db="EMBL/GenBank/DDBJ databases">
        <title>Mucilaginibacter sp. RS28 isolated from freshwater.</title>
        <authorList>
            <person name="Ko S.-R."/>
        </authorList>
    </citation>
    <scope>NUCLEOTIDE SEQUENCE</scope>
    <source>
        <strain evidence="3">RS28</strain>
    </source>
</reference>
<evidence type="ECO:0000313" key="3">
    <source>
        <dbReference type="EMBL" id="MCJ8208651.1"/>
    </source>
</evidence>
<proteinExistence type="predicted"/>
<dbReference type="InterPro" id="IPR023346">
    <property type="entry name" value="Lysozyme-like_dom_sf"/>
</dbReference>
<accession>A0A9X2B7S2</accession>
<evidence type="ECO:0000259" key="2">
    <source>
        <dbReference type="Pfam" id="PF09374"/>
    </source>
</evidence>
<evidence type="ECO:0008006" key="5">
    <source>
        <dbReference type="Google" id="ProtNLM"/>
    </source>
</evidence>
<protein>
    <recommendedName>
        <fullName evidence="5">Peptidoglycan binding protein</fullName>
    </recommendedName>
</protein>
<name>A0A9X2B7S2_9SPHI</name>
<dbReference type="InterPro" id="IPR008565">
    <property type="entry name" value="TtsA-like_GH18_dom"/>
</dbReference>
<dbReference type="Pfam" id="PF05838">
    <property type="entry name" value="Glyco_hydro_108"/>
    <property type="match status" value="1"/>
</dbReference>
<gene>
    <name evidence="3" type="ORF">MUY27_02960</name>
</gene>
<dbReference type="Proteomes" id="UP001139450">
    <property type="component" value="Unassembled WGS sequence"/>
</dbReference>
<feature type="domain" description="Peptidoglycan binding" evidence="2">
    <location>
        <begin position="113"/>
        <end position="189"/>
    </location>
</feature>
<dbReference type="AlphaFoldDB" id="A0A9X2B7S2"/>
<comment type="caution">
    <text evidence="3">The sequence shown here is derived from an EMBL/GenBank/DDBJ whole genome shotgun (WGS) entry which is preliminary data.</text>
</comment>
<organism evidence="3 4">
    <name type="scientific">Mucilaginibacter straminoryzae</name>
    <dbReference type="NCBI Taxonomy" id="2932774"/>
    <lineage>
        <taxon>Bacteria</taxon>
        <taxon>Pseudomonadati</taxon>
        <taxon>Bacteroidota</taxon>
        <taxon>Sphingobacteriia</taxon>
        <taxon>Sphingobacteriales</taxon>
        <taxon>Sphingobacteriaceae</taxon>
        <taxon>Mucilaginibacter</taxon>
    </lineage>
</organism>
<sequence>MADFQIANGKTKLIEGELADSPSDRGGLTYRGIASNFWPNWPGWGTIRTVLEKTKHDIPAANKLLRSDQKLQALVDAFYKQNFWDVFKLDLVTDQDIANEIYDTAVNMGVAIAAKFLQRALNLANRNQKLYPDLAVDGIIGTKTISALNSNPNKKLILKLLNGLQIARYISIMENNPTQEIYAESWLSRT</sequence>
<evidence type="ECO:0000259" key="1">
    <source>
        <dbReference type="Pfam" id="PF05838"/>
    </source>
</evidence>
<dbReference type="Gene3D" id="1.20.141.10">
    <property type="entry name" value="Chitosanase, subunit A, domain 1"/>
    <property type="match status" value="1"/>
</dbReference>
<dbReference type="InterPro" id="IPR018537">
    <property type="entry name" value="Peptidoglycan-bd_3"/>
</dbReference>
<dbReference type="RefSeq" id="WP_245128480.1">
    <property type="nucleotide sequence ID" value="NZ_JALJEJ010000001.1"/>
</dbReference>
<dbReference type="Pfam" id="PF09374">
    <property type="entry name" value="PG_binding_3"/>
    <property type="match status" value="1"/>
</dbReference>
<dbReference type="EMBL" id="JALJEJ010000001">
    <property type="protein sequence ID" value="MCJ8208651.1"/>
    <property type="molecule type" value="Genomic_DNA"/>
</dbReference>
<dbReference type="SUPFAM" id="SSF53955">
    <property type="entry name" value="Lysozyme-like"/>
    <property type="match status" value="1"/>
</dbReference>
<evidence type="ECO:0000313" key="4">
    <source>
        <dbReference type="Proteomes" id="UP001139450"/>
    </source>
</evidence>
<keyword evidence="4" id="KW-1185">Reference proteome</keyword>
<feature type="domain" description="TtsA-like Glycoside hydrolase family 108" evidence="1">
    <location>
        <begin position="14"/>
        <end position="109"/>
    </location>
</feature>